<evidence type="ECO:0000259" key="3">
    <source>
        <dbReference type="Pfam" id="PF01551"/>
    </source>
</evidence>
<accession>A0ABT0UTK6</accession>
<sequence>MTTPPIVGNAAVDVVPIIPNFHTKLKGLVLPIADKVGKEAGKRMGQAISNNIVIAIPNAITQGGRAGVQAAGRQGDNAGGAFARSLRTKLTAAFRAMPKLDIRLGDTGVDAELARIRARMETLSNKTIGVDVSVAAAEAEIARLEAQLQELGAQHPSVAVRADTATARAALAEIRAEIASIPGRREVGIEVDGAFGAKLRAVVAAAQASLPEVNVDADTSPAMAEMQQLRARLAALADVRVGIDIDAGAALAEVTAIQARLGALSVQRTDIDVRVDTGKAAAELAALKAMADDNKVFRITAFADTSRAGNAIMHLGLQIGILTAIPLAPILTAGIGALTSMLVTAGAGVGAFALAAIPAVKGVTEVIKAKKAAEDDAASATSRAAAATQQAASQALQMAGAQQALESAHRNAARSIAQANRQVADAERAVADASQRAADQRRQAAESVKRAEEGLADAKHAAQRAEMDLTQARESATQQLRDLNRQIEGGALDQRSAALRVTEAQLRLQEVMKDPKASDLQREQAKLALDQAMLSSKQQRQDYQELQKEARRQAKAGVEGSDAVKSATERLSDAQRDVVERAEAVADAQQASARAQVDAAQSVADAQRRVADAVQNAAEAQVSAAESVESAERGVASARLSGASATSTALSKSEEFRKELAKLSPEQRALYDSIEGPKGIKSAFESWQKSLQPHTLPLFTRGVNSAKGALPGLGTLVIEASKGITTLYDKASAQMKTPFWVSFKADLKESVQPAVEGFGVAFGNIIKGIAGIIDAFLPHMDGIGKKSDSITGKFAKWGTSLKGSPKFEKFLAYVNEMSPKVSNFLGEILDATVQVGKSLSPLAEKMFEVVGPIFDAISWIATEHPEVVQALWGMYFAQKAIGLGMAAFAAAMFIYKIAMAGATLVTSGFTFAIYASGIGPVILAIVAAIALLVLGVIWLYKNVEWFRKAVDGTWDGIKKGASFVWERVLKPAFDDIVTGTKKAGDGAIWLWEKAIKPSWEGIKTGTAAVGDAAMWLWERAIKPAWDGIWWAIQKVGDIVMWLWNEIISPTFGHLKKAVQTLVTAFLTAFLLPTYLAFKHLGGVVSWVWETLLKPVFDGIAGAAIWVWEEALKPGWDGFMALLTVVGIAASTFWNEVLSPIFTSIADGAIWLWENALKPGWENFKLAMYLVGAAASWLWNEALSPVFTYIGDKAKWVWEEMIKPAWDNFESALDTVGDAAMWLWEEGIKPSFEWIGDKATWLWDEGIKPAFDSIKDGWDRLTTAIKIGKGKIGEYWDDLMDMAKKPIRWIIKHVYNGGIVPLWNRISEVTGASPIEEISLAAIDKAQPKFARGGILPGQSSWRDGDDQLVSMRRGEGVYVSEAMRDPFERARLFAVNQAAMRGQSLDQFQNAGFAEGGIIGWMKDKAGDVGDFLSKASDYVDPSKLFSPIENYAKSKMASMLTNPWTREMAKLPGKILNSLKTYAVEMLGFGGGYGGTGTWVKPVDGKYSTMFGKAGSMWSSGRHTGVDIPAAVGAAIRAVDSGQVAFTRTGGPYGNHALINHGKGLSSLYAHMSSTVAKAGNAINQGALVGRVGATGNTTGPHLHLEARLNGRTVDPMRYLNGSGGSGGKGVARWRPHVMQALSLTGNSPTYADITLRRMTKESGGDPNVVNKWDSNWAMGTPSVGLMQVIRPTFEAFAGDLRKTGPFKYGVSVNPLANIVSSMRYAKSAYGSLPKAYNRPGGYAAGGFPELGELAWVGESGPELVRFLHPAQVYSAPDSAQIARSMSSIPTPGGGPTTIQADVRVFVGDREITDIVRTEITTHDTTLAMALETGRNL</sequence>
<name>A0ABT0UTK6_9ACTN</name>
<dbReference type="RefSeq" id="WP_250922039.1">
    <property type="nucleotide sequence ID" value="NZ_JAMQAW010000032.1"/>
</dbReference>
<dbReference type="InterPro" id="IPR050570">
    <property type="entry name" value="Cell_wall_metabolism_enzyme"/>
</dbReference>
<comment type="caution">
    <text evidence="4">The sequence shown here is derived from an EMBL/GenBank/DDBJ whole genome shotgun (WGS) entry which is preliminary data.</text>
</comment>
<keyword evidence="2" id="KW-0812">Transmembrane</keyword>
<dbReference type="PANTHER" id="PTHR21666:SF270">
    <property type="entry name" value="MUREIN HYDROLASE ACTIVATOR ENVC"/>
    <property type="match status" value="1"/>
</dbReference>
<dbReference type="Pfam" id="PF01551">
    <property type="entry name" value="Peptidase_M23"/>
    <property type="match status" value="1"/>
</dbReference>
<dbReference type="CDD" id="cd13402">
    <property type="entry name" value="LT_TF-like"/>
    <property type="match status" value="1"/>
</dbReference>
<keyword evidence="5" id="KW-1185">Reference proteome</keyword>
<dbReference type="EMBL" id="JAMQAW010000032">
    <property type="protein sequence ID" value="MCM2391712.1"/>
    <property type="molecule type" value="Genomic_DNA"/>
</dbReference>
<dbReference type="Proteomes" id="UP001431429">
    <property type="component" value="Unassembled WGS sequence"/>
</dbReference>
<feature type="compositionally biased region" description="Basic and acidic residues" evidence="1">
    <location>
        <begin position="539"/>
        <end position="552"/>
    </location>
</feature>
<dbReference type="InterPro" id="IPR016047">
    <property type="entry name" value="M23ase_b-sheet_dom"/>
</dbReference>
<feature type="transmembrane region" description="Helical" evidence="2">
    <location>
        <begin position="880"/>
        <end position="905"/>
    </location>
</feature>
<feature type="region of interest" description="Disordered" evidence="1">
    <location>
        <begin position="427"/>
        <end position="476"/>
    </location>
</feature>
<feature type="transmembrane region" description="Helical" evidence="2">
    <location>
        <begin position="1057"/>
        <end position="1077"/>
    </location>
</feature>
<gene>
    <name evidence="4" type="ORF">NBG84_26080</name>
</gene>
<proteinExistence type="predicted"/>
<feature type="compositionally biased region" description="Basic and acidic residues" evidence="1">
    <location>
        <begin position="438"/>
        <end position="467"/>
    </location>
</feature>
<evidence type="ECO:0000256" key="2">
    <source>
        <dbReference type="SAM" id="Phobius"/>
    </source>
</evidence>
<dbReference type="InterPro" id="IPR011055">
    <property type="entry name" value="Dup_hybrid_motif"/>
</dbReference>
<evidence type="ECO:0000256" key="1">
    <source>
        <dbReference type="SAM" id="MobiDB-lite"/>
    </source>
</evidence>
<protein>
    <submittedName>
        <fullName evidence="4">Peptidoglycan DD-metalloendopeptidase family protein</fullName>
    </submittedName>
</protein>
<feature type="transmembrane region" description="Helical" evidence="2">
    <location>
        <begin position="341"/>
        <end position="360"/>
    </location>
</feature>
<dbReference type="SUPFAM" id="SSF53955">
    <property type="entry name" value="Lysozyme-like"/>
    <property type="match status" value="1"/>
</dbReference>
<feature type="domain" description="M23ase beta-sheet core" evidence="3">
    <location>
        <begin position="1503"/>
        <end position="1597"/>
    </location>
</feature>
<keyword evidence="2" id="KW-0472">Membrane</keyword>
<reference evidence="4" key="1">
    <citation type="submission" date="2022-06" db="EMBL/GenBank/DDBJ databases">
        <title>Genome public.</title>
        <authorList>
            <person name="Sun Q."/>
        </authorList>
    </citation>
    <scope>NUCLEOTIDE SEQUENCE</scope>
    <source>
        <strain evidence="4">CWNU-1</strain>
    </source>
</reference>
<keyword evidence="2" id="KW-1133">Transmembrane helix</keyword>
<feature type="region of interest" description="Disordered" evidence="1">
    <location>
        <begin position="538"/>
        <end position="575"/>
    </location>
</feature>
<dbReference type="Gene3D" id="2.70.70.10">
    <property type="entry name" value="Glucose Permease (Domain IIA)"/>
    <property type="match status" value="1"/>
</dbReference>
<feature type="transmembrane region" description="Helical" evidence="2">
    <location>
        <begin position="911"/>
        <end position="940"/>
    </location>
</feature>
<dbReference type="CDD" id="cd12797">
    <property type="entry name" value="M23_peptidase"/>
    <property type="match status" value="1"/>
</dbReference>
<feature type="transmembrane region" description="Helical" evidence="2">
    <location>
        <begin position="315"/>
        <end position="335"/>
    </location>
</feature>
<dbReference type="SUPFAM" id="SSF51261">
    <property type="entry name" value="Duplicated hybrid motif"/>
    <property type="match status" value="1"/>
</dbReference>
<dbReference type="PANTHER" id="PTHR21666">
    <property type="entry name" value="PEPTIDASE-RELATED"/>
    <property type="match status" value="1"/>
</dbReference>
<organism evidence="4 5">
    <name type="scientific">Streptomyces albipurpureus</name>
    <dbReference type="NCBI Taxonomy" id="2897419"/>
    <lineage>
        <taxon>Bacteria</taxon>
        <taxon>Bacillati</taxon>
        <taxon>Actinomycetota</taxon>
        <taxon>Actinomycetes</taxon>
        <taxon>Kitasatosporales</taxon>
        <taxon>Streptomycetaceae</taxon>
        <taxon>Streptomyces</taxon>
    </lineage>
</organism>
<dbReference type="InterPro" id="IPR023346">
    <property type="entry name" value="Lysozyme-like_dom_sf"/>
</dbReference>
<evidence type="ECO:0000313" key="4">
    <source>
        <dbReference type="EMBL" id="MCM2391712.1"/>
    </source>
</evidence>
<evidence type="ECO:0000313" key="5">
    <source>
        <dbReference type="Proteomes" id="UP001431429"/>
    </source>
</evidence>